<sequence length="408" mass="45495">MKETRDTAIKLFGKRIFLPEYGEILDVSGNHCAVDCGFKDVNFGIHRGSMMIGCLDDEKVSRTGDEEQGGEAKEAEADVKCEEPANPGKLRESEENPKMPSGNDETAMTKPPNIDQTDTSNQEEKTLKKPEKVLPCPRCASTDTKFCYYNNYNANQPRHFCKSCQRYWTAGGTTRNVPVGAGRRKNKNSASHCHHVIISDTFRAVPNGIHHPRVLSFAPQAPEIKFVDENAPNGFYIFEKDNCSSGSSVTTSNSTEEGDRQVLQEQIPGNSNSFAFQIPCLPRIPWPYPFNSSVPIGFPMPFYPASYWNCTIPGAWTVPCLSPPNPTTKQTLGKHSRDGHLLKPKNSDAERSNLIPKTLRIDDPDEAARSSIWATLGIKNEFNRRSLFKPFKLKGNEKNRVAETPLVL</sequence>
<gene>
    <name evidence="11" type="ORF">CEY00_Acc21930</name>
</gene>
<keyword evidence="6" id="KW-0804">Transcription</keyword>
<evidence type="ECO:0000256" key="2">
    <source>
        <dbReference type="ARBA" id="ARBA00022771"/>
    </source>
</evidence>
<dbReference type="GO" id="GO:0003700">
    <property type="term" value="F:DNA-binding transcription factor activity"/>
    <property type="evidence" value="ECO:0007669"/>
    <property type="project" value="InterPro"/>
</dbReference>
<evidence type="ECO:0000256" key="7">
    <source>
        <dbReference type="ARBA" id="ARBA00023242"/>
    </source>
</evidence>
<dbReference type="PROSITE" id="PS01361">
    <property type="entry name" value="ZF_DOF_1"/>
    <property type="match status" value="1"/>
</dbReference>
<dbReference type="PANTHER" id="PTHR31089:SF1">
    <property type="entry name" value="CYCLIC DOF FACTOR 3"/>
    <property type="match status" value="1"/>
</dbReference>
<keyword evidence="2 8" id="KW-0863">Zinc-finger</keyword>
<dbReference type="Pfam" id="PF02701">
    <property type="entry name" value="Zn_ribbon_Dof"/>
    <property type="match status" value="1"/>
</dbReference>
<keyword evidence="5 8" id="KW-0238">DNA-binding</keyword>
<evidence type="ECO:0000256" key="4">
    <source>
        <dbReference type="ARBA" id="ARBA00023015"/>
    </source>
</evidence>
<keyword evidence="3" id="KW-0862">Zinc</keyword>
<dbReference type="InterPro" id="IPR003851">
    <property type="entry name" value="Znf_Dof"/>
</dbReference>
<comment type="caution">
    <text evidence="11">The sequence shown here is derived from an EMBL/GenBank/DDBJ whole genome shotgun (WGS) entry which is preliminary data.</text>
</comment>
<dbReference type="PROSITE" id="PS50884">
    <property type="entry name" value="ZF_DOF_2"/>
    <property type="match status" value="1"/>
</dbReference>
<evidence type="ECO:0000313" key="12">
    <source>
        <dbReference type="Proteomes" id="UP000241394"/>
    </source>
</evidence>
<evidence type="ECO:0000259" key="10">
    <source>
        <dbReference type="PROSITE" id="PS50884"/>
    </source>
</evidence>
<evidence type="ECO:0000256" key="6">
    <source>
        <dbReference type="ARBA" id="ARBA00023163"/>
    </source>
</evidence>
<dbReference type="OrthoDB" id="1927254at2759"/>
<comment type="subcellular location">
    <subcellularLocation>
        <location evidence="8">Nucleus</location>
    </subcellularLocation>
</comment>
<dbReference type="Proteomes" id="UP000241394">
    <property type="component" value="Chromosome LG23"/>
</dbReference>
<dbReference type="STRING" id="1590841.A0A2R6PRW7"/>
<evidence type="ECO:0000256" key="5">
    <source>
        <dbReference type="ARBA" id="ARBA00023125"/>
    </source>
</evidence>
<name>A0A2R6PRW7_ACTCC</name>
<organism evidence="11 12">
    <name type="scientific">Actinidia chinensis var. chinensis</name>
    <name type="common">Chinese soft-hair kiwi</name>
    <dbReference type="NCBI Taxonomy" id="1590841"/>
    <lineage>
        <taxon>Eukaryota</taxon>
        <taxon>Viridiplantae</taxon>
        <taxon>Streptophyta</taxon>
        <taxon>Embryophyta</taxon>
        <taxon>Tracheophyta</taxon>
        <taxon>Spermatophyta</taxon>
        <taxon>Magnoliopsida</taxon>
        <taxon>eudicotyledons</taxon>
        <taxon>Gunneridae</taxon>
        <taxon>Pentapetalae</taxon>
        <taxon>asterids</taxon>
        <taxon>Ericales</taxon>
        <taxon>Actinidiaceae</taxon>
        <taxon>Actinidia</taxon>
    </lineage>
</organism>
<feature type="domain" description="Dof-type" evidence="10">
    <location>
        <begin position="134"/>
        <end position="188"/>
    </location>
</feature>
<feature type="compositionally biased region" description="Basic and acidic residues" evidence="9">
    <location>
        <begin position="61"/>
        <end position="97"/>
    </location>
</feature>
<keyword evidence="7 8" id="KW-0539">Nucleus</keyword>
<evidence type="ECO:0000256" key="1">
    <source>
        <dbReference type="ARBA" id="ARBA00022723"/>
    </source>
</evidence>
<feature type="region of interest" description="Disordered" evidence="9">
    <location>
        <begin position="61"/>
        <end position="129"/>
    </location>
</feature>
<evidence type="ECO:0000256" key="9">
    <source>
        <dbReference type="SAM" id="MobiDB-lite"/>
    </source>
</evidence>
<evidence type="ECO:0000256" key="8">
    <source>
        <dbReference type="PROSITE-ProRule" id="PRU00071"/>
    </source>
</evidence>
<keyword evidence="4" id="KW-0805">Transcription regulation</keyword>
<dbReference type="InParanoid" id="A0A2R6PRW7"/>
<dbReference type="GO" id="GO:0008270">
    <property type="term" value="F:zinc ion binding"/>
    <property type="evidence" value="ECO:0007669"/>
    <property type="project" value="UniProtKB-KW"/>
</dbReference>
<accession>A0A2R6PRW7</accession>
<reference evidence="11 12" key="1">
    <citation type="submission" date="2017-07" db="EMBL/GenBank/DDBJ databases">
        <title>An improved, manually edited Actinidia chinensis var. chinensis (kiwifruit) genome highlights the challenges associated with draft genomes and gene prediction in plants.</title>
        <authorList>
            <person name="Pilkington S."/>
            <person name="Crowhurst R."/>
            <person name="Hilario E."/>
            <person name="Nardozza S."/>
            <person name="Fraser L."/>
            <person name="Peng Y."/>
            <person name="Gunaseelan K."/>
            <person name="Simpson R."/>
            <person name="Tahir J."/>
            <person name="Deroles S."/>
            <person name="Templeton K."/>
            <person name="Luo Z."/>
            <person name="Davy M."/>
            <person name="Cheng C."/>
            <person name="Mcneilage M."/>
            <person name="Scaglione D."/>
            <person name="Liu Y."/>
            <person name="Zhang Q."/>
            <person name="Datson P."/>
            <person name="De Silva N."/>
            <person name="Gardiner S."/>
            <person name="Bassett H."/>
            <person name="Chagne D."/>
            <person name="Mccallum J."/>
            <person name="Dzierzon H."/>
            <person name="Deng C."/>
            <person name="Wang Y.-Y."/>
            <person name="Barron N."/>
            <person name="Manako K."/>
            <person name="Bowen J."/>
            <person name="Foster T."/>
            <person name="Erridge Z."/>
            <person name="Tiffin H."/>
            <person name="Waite C."/>
            <person name="Davies K."/>
            <person name="Grierson E."/>
            <person name="Laing W."/>
            <person name="Kirk R."/>
            <person name="Chen X."/>
            <person name="Wood M."/>
            <person name="Montefiori M."/>
            <person name="Brummell D."/>
            <person name="Schwinn K."/>
            <person name="Catanach A."/>
            <person name="Fullerton C."/>
            <person name="Li D."/>
            <person name="Meiyalaghan S."/>
            <person name="Nieuwenhuizen N."/>
            <person name="Read N."/>
            <person name="Prakash R."/>
            <person name="Hunter D."/>
            <person name="Zhang H."/>
            <person name="Mckenzie M."/>
            <person name="Knabel M."/>
            <person name="Harris A."/>
            <person name="Allan A."/>
            <person name="Chen A."/>
            <person name="Janssen B."/>
            <person name="Plunkett B."/>
            <person name="Dwamena C."/>
            <person name="Voogd C."/>
            <person name="Leif D."/>
            <person name="Lafferty D."/>
            <person name="Souleyre E."/>
            <person name="Varkonyi-Gasic E."/>
            <person name="Gambi F."/>
            <person name="Hanley J."/>
            <person name="Yao J.-L."/>
            <person name="Cheung J."/>
            <person name="David K."/>
            <person name="Warren B."/>
            <person name="Marsh K."/>
            <person name="Snowden K."/>
            <person name="Lin-Wang K."/>
            <person name="Brian L."/>
            <person name="Martinez-Sanchez M."/>
            <person name="Wang M."/>
            <person name="Ileperuma N."/>
            <person name="Macnee N."/>
            <person name="Campin R."/>
            <person name="Mcatee P."/>
            <person name="Drummond R."/>
            <person name="Espley R."/>
            <person name="Ireland H."/>
            <person name="Wu R."/>
            <person name="Atkinson R."/>
            <person name="Karunairetnam S."/>
            <person name="Bulley S."/>
            <person name="Chunkath S."/>
            <person name="Hanley Z."/>
            <person name="Storey R."/>
            <person name="Thrimawithana A."/>
            <person name="Thomson S."/>
            <person name="David C."/>
            <person name="Testolin R."/>
        </authorList>
    </citation>
    <scope>NUCLEOTIDE SEQUENCE [LARGE SCALE GENOMIC DNA]</scope>
    <source>
        <strain evidence="12">cv. Red5</strain>
        <tissue evidence="11">Young leaf</tissue>
    </source>
</reference>
<dbReference type="AlphaFoldDB" id="A0A2R6PRW7"/>
<proteinExistence type="predicted"/>
<keyword evidence="1" id="KW-0479">Metal-binding</keyword>
<dbReference type="GO" id="GO:0003677">
    <property type="term" value="F:DNA binding"/>
    <property type="evidence" value="ECO:0007669"/>
    <property type="project" value="UniProtKB-UniRule"/>
</dbReference>
<reference evidence="12" key="2">
    <citation type="journal article" date="2018" name="BMC Genomics">
        <title>A manually annotated Actinidia chinensis var. chinensis (kiwifruit) genome highlights the challenges associated with draft genomes and gene prediction in plants.</title>
        <authorList>
            <person name="Pilkington S.M."/>
            <person name="Crowhurst R."/>
            <person name="Hilario E."/>
            <person name="Nardozza S."/>
            <person name="Fraser L."/>
            <person name="Peng Y."/>
            <person name="Gunaseelan K."/>
            <person name="Simpson R."/>
            <person name="Tahir J."/>
            <person name="Deroles S.C."/>
            <person name="Templeton K."/>
            <person name="Luo Z."/>
            <person name="Davy M."/>
            <person name="Cheng C."/>
            <person name="McNeilage M."/>
            <person name="Scaglione D."/>
            <person name="Liu Y."/>
            <person name="Zhang Q."/>
            <person name="Datson P."/>
            <person name="De Silva N."/>
            <person name="Gardiner S.E."/>
            <person name="Bassett H."/>
            <person name="Chagne D."/>
            <person name="McCallum J."/>
            <person name="Dzierzon H."/>
            <person name="Deng C."/>
            <person name="Wang Y.Y."/>
            <person name="Barron L."/>
            <person name="Manako K."/>
            <person name="Bowen J."/>
            <person name="Foster T.M."/>
            <person name="Erridge Z.A."/>
            <person name="Tiffin H."/>
            <person name="Waite C.N."/>
            <person name="Davies K.M."/>
            <person name="Grierson E.P."/>
            <person name="Laing W.A."/>
            <person name="Kirk R."/>
            <person name="Chen X."/>
            <person name="Wood M."/>
            <person name="Montefiori M."/>
            <person name="Brummell D.A."/>
            <person name="Schwinn K.E."/>
            <person name="Catanach A."/>
            <person name="Fullerton C."/>
            <person name="Li D."/>
            <person name="Meiyalaghan S."/>
            <person name="Nieuwenhuizen N."/>
            <person name="Read N."/>
            <person name="Prakash R."/>
            <person name="Hunter D."/>
            <person name="Zhang H."/>
            <person name="McKenzie M."/>
            <person name="Knabel M."/>
            <person name="Harris A."/>
            <person name="Allan A.C."/>
            <person name="Gleave A."/>
            <person name="Chen A."/>
            <person name="Janssen B.J."/>
            <person name="Plunkett B."/>
            <person name="Ampomah-Dwamena C."/>
            <person name="Voogd C."/>
            <person name="Leif D."/>
            <person name="Lafferty D."/>
            <person name="Souleyre E.J.F."/>
            <person name="Varkonyi-Gasic E."/>
            <person name="Gambi F."/>
            <person name="Hanley J."/>
            <person name="Yao J.L."/>
            <person name="Cheung J."/>
            <person name="David K.M."/>
            <person name="Warren B."/>
            <person name="Marsh K."/>
            <person name="Snowden K.C."/>
            <person name="Lin-Wang K."/>
            <person name="Brian L."/>
            <person name="Martinez-Sanchez M."/>
            <person name="Wang M."/>
            <person name="Ileperuma N."/>
            <person name="Macnee N."/>
            <person name="Campin R."/>
            <person name="McAtee P."/>
            <person name="Drummond R.S.M."/>
            <person name="Espley R.V."/>
            <person name="Ireland H.S."/>
            <person name="Wu R."/>
            <person name="Atkinson R.G."/>
            <person name="Karunairetnam S."/>
            <person name="Bulley S."/>
            <person name="Chunkath S."/>
            <person name="Hanley Z."/>
            <person name="Storey R."/>
            <person name="Thrimawithana A.H."/>
            <person name="Thomson S."/>
            <person name="David C."/>
            <person name="Testolin R."/>
            <person name="Huang H."/>
            <person name="Hellens R.P."/>
            <person name="Schaffer R.J."/>
        </authorList>
    </citation>
    <scope>NUCLEOTIDE SEQUENCE [LARGE SCALE GENOMIC DNA]</scope>
    <source>
        <strain evidence="12">cv. Red5</strain>
    </source>
</reference>
<dbReference type="OMA" id="NGVAMWP"/>
<dbReference type="EMBL" id="NKQK01000023">
    <property type="protein sequence ID" value="PSR95798.1"/>
    <property type="molecule type" value="Genomic_DNA"/>
</dbReference>
<feature type="region of interest" description="Disordered" evidence="9">
    <location>
        <begin position="327"/>
        <end position="348"/>
    </location>
</feature>
<dbReference type="PANTHER" id="PTHR31089">
    <property type="entry name" value="CYCLIC DOF FACTOR 2"/>
    <property type="match status" value="1"/>
</dbReference>
<evidence type="ECO:0000256" key="3">
    <source>
        <dbReference type="ARBA" id="ARBA00022833"/>
    </source>
</evidence>
<feature type="compositionally biased region" description="Basic and acidic residues" evidence="9">
    <location>
        <begin position="335"/>
        <end position="348"/>
    </location>
</feature>
<protein>
    <submittedName>
        <fullName evidence="11">Cyclic dof factor like</fullName>
    </submittedName>
</protein>
<evidence type="ECO:0000313" key="11">
    <source>
        <dbReference type="EMBL" id="PSR95798.1"/>
    </source>
</evidence>
<dbReference type="InterPro" id="IPR045174">
    <property type="entry name" value="Dof"/>
</dbReference>
<dbReference type="GO" id="GO:0005634">
    <property type="term" value="C:nucleus"/>
    <property type="evidence" value="ECO:0007669"/>
    <property type="project" value="UniProtKB-SubCell"/>
</dbReference>
<dbReference type="Gramene" id="PSR95798">
    <property type="protein sequence ID" value="PSR95798"/>
    <property type="gene ID" value="CEY00_Acc21930"/>
</dbReference>
<keyword evidence="12" id="KW-1185">Reference proteome</keyword>